<dbReference type="Gene3D" id="2.40.10.120">
    <property type="match status" value="1"/>
</dbReference>
<dbReference type="InterPro" id="IPR018391">
    <property type="entry name" value="PQQ_b-propeller_rpt"/>
</dbReference>
<keyword evidence="1 3" id="KW-0853">WD repeat</keyword>
<dbReference type="SMART" id="SM00320">
    <property type="entry name" value="WD40"/>
    <property type="match status" value="14"/>
</dbReference>
<dbReference type="PROSITE" id="PS00678">
    <property type="entry name" value="WD_REPEATS_1"/>
    <property type="match status" value="5"/>
</dbReference>
<dbReference type="PRINTS" id="PR00320">
    <property type="entry name" value="GPROTEINBRPT"/>
</dbReference>
<dbReference type="SUPFAM" id="SSF52540">
    <property type="entry name" value="P-loop containing nucleoside triphosphate hydrolases"/>
    <property type="match status" value="1"/>
</dbReference>
<dbReference type="InterPro" id="IPR027417">
    <property type="entry name" value="P-loop_NTPase"/>
</dbReference>
<dbReference type="InterPro" id="IPR055442">
    <property type="entry name" value="Beta-prop_EML-like_2nd"/>
</dbReference>
<evidence type="ECO:0000259" key="6">
    <source>
        <dbReference type="Pfam" id="PF23414"/>
    </source>
</evidence>
<feature type="domain" description="EML-like second beta-propeller" evidence="6">
    <location>
        <begin position="792"/>
        <end position="929"/>
    </location>
</feature>
<accession>A0ABU8AYF8</accession>
<dbReference type="PANTHER" id="PTHR44019">
    <property type="entry name" value="WD REPEAT-CONTAINING PROTEIN 55"/>
    <property type="match status" value="1"/>
</dbReference>
<evidence type="ECO:0000256" key="4">
    <source>
        <dbReference type="SAM" id="Phobius"/>
    </source>
</evidence>
<reference evidence="7" key="1">
    <citation type="submission" date="2023-04" db="EMBL/GenBank/DDBJ databases">
        <title>Genomic diversity of scab-causing Streptomyces spp. in the province of Quebec, Canada.</title>
        <authorList>
            <person name="Biessy A."/>
            <person name="Cadieux M."/>
            <person name="Ciotola M."/>
            <person name="Filion M."/>
        </authorList>
    </citation>
    <scope>NUCLEOTIDE SEQUENCE</scope>
    <source>
        <strain evidence="7">B21-115</strain>
    </source>
</reference>
<proteinExistence type="predicted"/>
<evidence type="ECO:0000259" key="5">
    <source>
        <dbReference type="Pfam" id="PF20703"/>
    </source>
</evidence>
<feature type="transmembrane region" description="Helical" evidence="4">
    <location>
        <begin position="700"/>
        <end position="722"/>
    </location>
</feature>
<dbReference type="Pfam" id="PF00400">
    <property type="entry name" value="WD40"/>
    <property type="match status" value="10"/>
</dbReference>
<dbReference type="InterPro" id="IPR001680">
    <property type="entry name" value="WD40_rpt"/>
</dbReference>
<keyword evidence="4" id="KW-0472">Membrane</keyword>
<dbReference type="Pfam" id="PF20703">
    <property type="entry name" value="nSTAND1"/>
    <property type="match status" value="1"/>
</dbReference>
<keyword evidence="4" id="KW-1133">Transmembrane helix</keyword>
<feature type="domain" description="Novel STAND NTPase 1" evidence="5">
    <location>
        <begin position="238"/>
        <end position="653"/>
    </location>
</feature>
<feature type="repeat" description="WD" evidence="3">
    <location>
        <begin position="910"/>
        <end position="951"/>
    </location>
</feature>
<dbReference type="PROSITE" id="PS50082">
    <property type="entry name" value="WD_REPEATS_2"/>
    <property type="match status" value="12"/>
</dbReference>
<dbReference type="Pfam" id="PF23414">
    <property type="entry name" value="Beta-prop_EML_2"/>
    <property type="match status" value="1"/>
</dbReference>
<feature type="repeat" description="WD" evidence="3">
    <location>
        <begin position="1032"/>
        <end position="1073"/>
    </location>
</feature>
<feature type="repeat" description="WD" evidence="3">
    <location>
        <begin position="784"/>
        <end position="825"/>
    </location>
</feature>
<dbReference type="InterPro" id="IPR050505">
    <property type="entry name" value="WDR55/POC1"/>
</dbReference>
<dbReference type="Gene3D" id="3.40.50.300">
    <property type="entry name" value="P-loop containing nucleotide triphosphate hydrolases"/>
    <property type="match status" value="1"/>
</dbReference>
<evidence type="ECO:0000256" key="1">
    <source>
        <dbReference type="ARBA" id="ARBA00022574"/>
    </source>
</evidence>
<dbReference type="PANTHER" id="PTHR44019:SF8">
    <property type="entry name" value="POC1 CENTRIOLAR PROTEIN HOMOLOG"/>
    <property type="match status" value="1"/>
</dbReference>
<sequence>MEERRRRPLARGREYGLIPVTGAEKEPGDGLVADLLPAVAQVLGPDGAVAGAGFVVAEGVVVTCAHVVAAAGAGPGRTVSLAFPHVDGAVRVEGHVPAELWRAAEREDVAFIRLSTRPTGLRTLPLGSAEGCRGHQVRSFGFPAQAPPEGHFGFGVTGDLLPSSDGRGAHLQLTAANDLTTGFSGGPVLDEVTGLVIGMLTEITAPDEYERGQGIAYVTPTQVLREILPGLAEQEVCPYRGLEPFTVEHARWFQGRQEAVRQVVTNLAQQRRLTLLLGPSGSGKSSLLQAGVLRALAAGELPGSDRWLPVLTRPRQDMLAEIERAGLPGAVEDGIAAAVGRRLAAEPGGERILLIIDQFEELFTQPGNGPQRLQLAVADQITTAVGSHAQLSVILVMRDDFYPQLAAKEPGLLEAAMPGLLNVPGTLSRQDLHDIITLPALDVGLRFQPGLPEQIITDVLATTPEAAITREAPVTVLPLLEMTLSQLWLRRQDGYLTHEAYRRIGAVSGSVTTWCDSALSELSPEQRSIAQRALTSLVHPADPRHNVTAVRTQVPLGELRELAADPGDTPDGEKAAVDDVIAALTRHRIITTQTLRAPQRPGAPSGEPVAELIHEALIRDWGALRAWVDQDHRFQEWLEHTRERQAHWAAEKDPGDLLGGTALAEGLEWSRRRRLPAEITAYLDVSRQRQRASIRRSRRLNVILGGLLALALVAAGGAIWQWRTVIEAREAALSRQLAEQSNELIGTNPELASLLAVKAYRSSHTTEAVESLRSAAALPVHRRLSGHTDEVRAVAFSPDRKTLATAGADRTVRLWDAATGKFRATLKGHTDQVTSVAYSPDGHTLATGSADKTVRLWDPNTHKTRATLKEHTDQVTSVAYSPDGHTLATGSADKTVRLWDPNTHKTRATLKEHTDQVTSVAYSPDGHTLATGSADKTVRLWDPNTHKTRATLKEHTYQVTSVAYSPDGHTLATTDGYDTRLRHAVTGKSHTTLTYESALVIAFSPDSKTFATASDRIVRLWDAATGSPRSTLTGHANVVVALAFSRDSRSLATAGRDKTVRLWSADTSETRTTLAKHTDTVASMAFSPDGHILATASYDDTVRLWDPATGKIRRTLEAHGGDVNAVAFSRDGRTLATASEDGTVRLWDPATGTSRHTLKGHDGQMGAVAFSRDGRTLAAGSTEGKTARLWDTVSGKTRTELTGHNESVSAVAFSPDGRTLATGSTDSTARLWEVATGRTRTRLTGHDSSVSALAFSPDGHILATASEDGTARLWDTATGESRATLTKHTYAVTGVAFNPDGRTLATASYDGTVRLWDAATGKARTSFVGATEGVSALAFSPDRRTLAAAGYDGTATLWDVGTSVKPAQAIKQLCRTFNRPLTSDERAAYLPDESDPSVCPSD</sequence>
<feature type="repeat" description="WD" evidence="3">
    <location>
        <begin position="1074"/>
        <end position="1115"/>
    </location>
</feature>
<dbReference type="SUPFAM" id="SSF50998">
    <property type="entry name" value="Quinoprotein alcohol dehydrogenase-like"/>
    <property type="match status" value="2"/>
</dbReference>
<evidence type="ECO:0000256" key="2">
    <source>
        <dbReference type="ARBA" id="ARBA00022737"/>
    </source>
</evidence>
<dbReference type="InterPro" id="IPR011047">
    <property type="entry name" value="Quinoprotein_ADH-like_sf"/>
</dbReference>
<evidence type="ECO:0000313" key="8">
    <source>
        <dbReference type="Proteomes" id="UP001310290"/>
    </source>
</evidence>
<dbReference type="Proteomes" id="UP001310290">
    <property type="component" value="Unassembled WGS sequence"/>
</dbReference>
<dbReference type="SUPFAM" id="SSF50494">
    <property type="entry name" value="Trypsin-like serine proteases"/>
    <property type="match status" value="1"/>
</dbReference>
<feature type="repeat" description="WD" evidence="3">
    <location>
        <begin position="1285"/>
        <end position="1326"/>
    </location>
</feature>
<dbReference type="Pfam" id="PF13365">
    <property type="entry name" value="Trypsin_2"/>
    <property type="match status" value="1"/>
</dbReference>
<dbReference type="PROSITE" id="PS50294">
    <property type="entry name" value="WD_REPEATS_REGION"/>
    <property type="match status" value="11"/>
</dbReference>
<protein>
    <submittedName>
        <fullName evidence="7">Trypsin-like peptidase domain-containing protein</fullName>
    </submittedName>
</protein>
<dbReference type="SMART" id="SM00564">
    <property type="entry name" value="PQQ"/>
    <property type="match status" value="7"/>
</dbReference>
<feature type="repeat" description="WD" evidence="3">
    <location>
        <begin position="1327"/>
        <end position="1360"/>
    </location>
</feature>
<comment type="caution">
    <text evidence="7">The sequence shown here is derived from an EMBL/GenBank/DDBJ whole genome shotgun (WGS) entry which is preliminary data.</text>
</comment>
<feature type="repeat" description="WD" evidence="3">
    <location>
        <begin position="1158"/>
        <end position="1200"/>
    </location>
</feature>
<dbReference type="InterPro" id="IPR020472">
    <property type="entry name" value="WD40_PAC1"/>
</dbReference>
<evidence type="ECO:0000313" key="7">
    <source>
        <dbReference type="EMBL" id="MEH0638657.1"/>
    </source>
</evidence>
<name>A0ABU8AYF8_9ACTN</name>
<evidence type="ECO:0000256" key="3">
    <source>
        <dbReference type="PROSITE-ProRule" id="PRU00221"/>
    </source>
</evidence>
<keyword evidence="4" id="KW-0812">Transmembrane</keyword>
<feature type="repeat" description="WD" evidence="3">
    <location>
        <begin position="1243"/>
        <end position="1284"/>
    </location>
</feature>
<keyword evidence="2" id="KW-0677">Repeat</keyword>
<dbReference type="InterPro" id="IPR019775">
    <property type="entry name" value="WD40_repeat_CS"/>
</dbReference>
<gene>
    <name evidence="7" type="ORF">QBA35_36215</name>
</gene>
<dbReference type="Gene3D" id="2.130.10.10">
    <property type="entry name" value="YVTN repeat-like/Quinoprotein amine dehydrogenase"/>
    <property type="match status" value="4"/>
</dbReference>
<feature type="repeat" description="WD" evidence="3">
    <location>
        <begin position="1201"/>
        <end position="1242"/>
    </location>
</feature>
<dbReference type="InterPro" id="IPR009003">
    <property type="entry name" value="Peptidase_S1_PA"/>
</dbReference>
<organism evidence="7 8">
    <name type="scientific">Streptomyces bottropensis</name>
    <dbReference type="NCBI Taxonomy" id="42235"/>
    <lineage>
        <taxon>Bacteria</taxon>
        <taxon>Bacillati</taxon>
        <taxon>Actinomycetota</taxon>
        <taxon>Actinomycetes</taxon>
        <taxon>Kitasatosporales</taxon>
        <taxon>Streptomycetaceae</taxon>
        <taxon>Streptomyces</taxon>
    </lineage>
</organism>
<dbReference type="InterPro" id="IPR049052">
    <property type="entry name" value="nSTAND1"/>
</dbReference>
<dbReference type="CDD" id="cd00200">
    <property type="entry name" value="WD40"/>
    <property type="match status" value="2"/>
</dbReference>
<feature type="repeat" description="WD" evidence="3">
    <location>
        <begin position="868"/>
        <end position="909"/>
    </location>
</feature>
<keyword evidence="8" id="KW-1185">Reference proteome</keyword>
<feature type="repeat" description="WD" evidence="3">
    <location>
        <begin position="1116"/>
        <end position="1157"/>
    </location>
</feature>
<dbReference type="EMBL" id="JARULZ010000002">
    <property type="protein sequence ID" value="MEH0638657.1"/>
    <property type="molecule type" value="Genomic_DNA"/>
</dbReference>
<dbReference type="InterPro" id="IPR015943">
    <property type="entry name" value="WD40/YVTN_repeat-like_dom_sf"/>
</dbReference>
<feature type="repeat" description="WD" evidence="3">
    <location>
        <begin position="826"/>
        <end position="867"/>
    </location>
</feature>